<accession>A0A7G9S9G8</accession>
<evidence type="ECO:0000313" key="1">
    <source>
        <dbReference type="EMBL" id="QNN64493.1"/>
    </source>
</evidence>
<dbReference type="KEGG" id="srhi:H9L12_09215"/>
<protein>
    <submittedName>
        <fullName evidence="1">Uncharacterized protein</fullName>
    </submittedName>
</protein>
<keyword evidence="2" id="KW-1185">Reference proteome</keyword>
<reference evidence="1 2" key="1">
    <citation type="submission" date="2020-08" db="EMBL/GenBank/DDBJ databases">
        <title>Genome sequence of Sphingomonas rhizophila KACC 19189T.</title>
        <authorList>
            <person name="Hyun D.-W."/>
            <person name="Bae J.-W."/>
        </authorList>
    </citation>
    <scope>NUCLEOTIDE SEQUENCE [LARGE SCALE GENOMIC DNA]</scope>
    <source>
        <strain evidence="1 2">KACC 19189</strain>
    </source>
</reference>
<dbReference type="Proteomes" id="UP000515955">
    <property type="component" value="Chromosome"/>
</dbReference>
<sequence>MLFAMMALVMGANPATINKPRQDFAACIRAFETKSREGQMSAADYESGVKAACSTEAAALTKALIAYDMAMGGKRANAVANAASDVDDYRITSVERYRGSAPPPQ</sequence>
<dbReference type="AlphaFoldDB" id="A0A7G9S9G8"/>
<evidence type="ECO:0000313" key="2">
    <source>
        <dbReference type="Proteomes" id="UP000515955"/>
    </source>
</evidence>
<proteinExistence type="predicted"/>
<organism evidence="1 2">
    <name type="scientific">Sphingomonas rhizophila</name>
    <dbReference type="NCBI Taxonomy" id="2071607"/>
    <lineage>
        <taxon>Bacteria</taxon>
        <taxon>Pseudomonadati</taxon>
        <taxon>Pseudomonadota</taxon>
        <taxon>Alphaproteobacteria</taxon>
        <taxon>Sphingomonadales</taxon>
        <taxon>Sphingomonadaceae</taxon>
        <taxon>Sphingomonas</taxon>
    </lineage>
</organism>
<dbReference type="RefSeq" id="WP_187541492.1">
    <property type="nucleotide sequence ID" value="NZ_CP060717.1"/>
</dbReference>
<gene>
    <name evidence="1" type="ORF">H9L12_09215</name>
</gene>
<name>A0A7G9S9G8_9SPHN</name>
<dbReference type="EMBL" id="CP060717">
    <property type="protein sequence ID" value="QNN64493.1"/>
    <property type="molecule type" value="Genomic_DNA"/>
</dbReference>